<dbReference type="AlphaFoldDB" id="A0A0J6RSA1"/>
<name>A0A0J6RSA1_9HYPH</name>
<reference evidence="2 3" key="1">
    <citation type="submission" date="2015-03" db="EMBL/GenBank/DDBJ databases">
        <title>Genome sequencing of Methylobacterium variabile DSM 16961.</title>
        <authorList>
            <person name="Chaudhry V."/>
            <person name="Patil P.B."/>
        </authorList>
    </citation>
    <scope>NUCLEOTIDE SEQUENCE [LARGE SCALE GENOMIC DNA]</scope>
    <source>
        <strain evidence="2 3">DSM 16961</strain>
    </source>
</reference>
<accession>A0A0J6RSA1</accession>
<dbReference type="PATRIC" id="fig|298794.3.peg.6219"/>
<feature type="non-terminal residue" evidence="2">
    <location>
        <position position="1"/>
    </location>
</feature>
<dbReference type="EMBL" id="LABY01000523">
    <property type="protein sequence ID" value="KMO25795.1"/>
    <property type="molecule type" value="Genomic_DNA"/>
</dbReference>
<sequence>LRSPTHVLYLLRRGEAGAIVGAVLHGKPREGLPPFTRPQPVAKADPPARRAAAKRSARKLAA</sequence>
<proteinExistence type="predicted"/>
<protein>
    <submittedName>
        <fullName evidence="2">Uncharacterized protein</fullName>
    </submittedName>
</protein>
<organism evidence="2 3">
    <name type="scientific">Methylobacterium variabile</name>
    <dbReference type="NCBI Taxonomy" id="298794"/>
    <lineage>
        <taxon>Bacteria</taxon>
        <taxon>Pseudomonadati</taxon>
        <taxon>Pseudomonadota</taxon>
        <taxon>Alphaproteobacteria</taxon>
        <taxon>Hyphomicrobiales</taxon>
        <taxon>Methylobacteriaceae</taxon>
        <taxon>Methylobacterium</taxon>
    </lineage>
</organism>
<gene>
    <name evidence="2" type="ORF">VQ02_34360</name>
</gene>
<evidence type="ECO:0000256" key="1">
    <source>
        <dbReference type="SAM" id="MobiDB-lite"/>
    </source>
</evidence>
<feature type="region of interest" description="Disordered" evidence="1">
    <location>
        <begin position="27"/>
        <end position="62"/>
    </location>
</feature>
<evidence type="ECO:0000313" key="2">
    <source>
        <dbReference type="EMBL" id="KMO25795.1"/>
    </source>
</evidence>
<feature type="compositionally biased region" description="Basic residues" evidence="1">
    <location>
        <begin position="51"/>
        <end position="62"/>
    </location>
</feature>
<dbReference type="Proteomes" id="UP000035955">
    <property type="component" value="Unassembled WGS sequence"/>
</dbReference>
<comment type="caution">
    <text evidence="2">The sequence shown here is derived from an EMBL/GenBank/DDBJ whole genome shotgun (WGS) entry which is preliminary data.</text>
</comment>
<evidence type="ECO:0000313" key="3">
    <source>
        <dbReference type="Proteomes" id="UP000035955"/>
    </source>
</evidence>
<keyword evidence="3" id="KW-1185">Reference proteome</keyword>